<comment type="caution">
    <text evidence="2">The sequence shown here is derived from an EMBL/GenBank/DDBJ whole genome shotgun (WGS) entry which is preliminary data.</text>
</comment>
<dbReference type="RefSeq" id="WP_318799363.1">
    <property type="nucleotide sequence ID" value="NZ_JARUJP010000066.1"/>
</dbReference>
<reference evidence="2 3" key="1">
    <citation type="submission" date="2023-04" db="EMBL/GenBank/DDBJ databases">
        <title>Clostridium tannerae sp. nov., isolated from the fecal material of an alpaca.</title>
        <authorList>
            <person name="Miller S."/>
            <person name="Hendry M."/>
            <person name="King J."/>
            <person name="Sankaranarayanan K."/>
            <person name="Lawson P.A."/>
        </authorList>
    </citation>
    <scope>NUCLEOTIDE SEQUENCE [LARGE SCALE GENOMIC DNA]</scope>
    <source>
        <strain evidence="2 3">A1-XYC3</strain>
    </source>
</reference>
<dbReference type="EMBL" id="JARUJP010000066">
    <property type="protein sequence ID" value="MDW8803205.1"/>
    <property type="molecule type" value="Genomic_DNA"/>
</dbReference>
<dbReference type="Proteomes" id="UP001281656">
    <property type="component" value="Unassembled WGS sequence"/>
</dbReference>
<evidence type="ECO:0000313" key="3">
    <source>
        <dbReference type="Proteomes" id="UP001281656"/>
    </source>
</evidence>
<evidence type="ECO:0000256" key="1">
    <source>
        <dbReference type="SAM" id="SignalP"/>
    </source>
</evidence>
<gene>
    <name evidence="2" type="ORF">P8V03_18925</name>
</gene>
<name>A0ABU4JYH7_9CLOT</name>
<sequence>ATIVVAAVVAIASPATFAAAVTMGTTVITRGAQIAQRVGQRAVQVASRVSQTVSRFVLKGSKVVTKRVNKPSNATKVIRNQEIKSPNPVRAKDAARLWDEFLGEGPYTNIHPITGQSDPDRIFSSGGLRSIRFGLHEMSKMGTGKFHYHEEIWVYDIVTDTMNYYNTLRRVQK</sequence>
<accession>A0ABU4JYH7</accession>
<feature type="non-terminal residue" evidence="2">
    <location>
        <position position="1"/>
    </location>
</feature>
<evidence type="ECO:0000313" key="2">
    <source>
        <dbReference type="EMBL" id="MDW8803205.1"/>
    </source>
</evidence>
<feature type="chain" id="PRO_5045213952" evidence="1">
    <location>
        <begin position="19"/>
        <end position="173"/>
    </location>
</feature>
<keyword evidence="3" id="KW-1185">Reference proteome</keyword>
<organism evidence="2 3">
    <name type="scientific">Clostridium tanneri</name>
    <dbReference type="NCBI Taxonomy" id="3037988"/>
    <lineage>
        <taxon>Bacteria</taxon>
        <taxon>Bacillati</taxon>
        <taxon>Bacillota</taxon>
        <taxon>Clostridia</taxon>
        <taxon>Eubacteriales</taxon>
        <taxon>Clostridiaceae</taxon>
        <taxon>Clostridium</taxon>
    </lineage>
</organism>
<proteinExistence type="predicted"/>
<protein>
    <submittedName>
        <fullName evidence="2">Uncharacterized protein</fullName>
    </submittedName>
</protein>
<feature type="signal peptide" evidence="1">
    <location>
        <begin position="1"/>
        <end position="18"/>
    </location>
</feature>
<keyword evidence="1" id="KW-0732">Signal</keyword>